<dbReference type="InterPro" id="IPR056126">
    <property type="entry name" value="DUF7709"/>
</dbReference>
<dbReference type="Pfam" id="PF24813">
    <property type="entry name" value="DUF7709"/>
    <property type="match status" value="1"/>
</dbReference>
<dbReference type="EMBL" id="MU003701">
    <property type="protein sequence ID" value="KAF2809364.1"/>
    <property type="molecule type" value="Genomic_DNA"/>
</dbReference>
<dbReference type="RefSeq" id="XP_033576328.1">
    <property type="nucleotide sequence ID" value="XM_033728064.1"/>
</dbReference>
<reference evidence="2 4" key="1">
    <citation type="journal article" date="2020" name="Stud. Mycol.">
        <title>101 Dothideomycetes genomes: a test case for predicting lifestyles and emergence of pathogens.</title>
        <authorList>
            <person name="Haridas S."/>
            <person name="Albert R."/>
            <person name="Binder M."/>
            <person name="Bloem J."/>
            <person name="Labutti K."/>
            <person name="Salamov A."/>
            <person name="Andreopoulos B."/>
            <person name="Baker S."/>
            <person name="Barry K."/>
            <person name="Bills G."/>
            <person name="Bluhm B."/>
            <person name="Cannon C."/>
            <person name="Castanera R."/>
            <person name="Culley D."/>
            <person name="Daum C."/>
            <person name="Ezra D."/>
            <person name="Gonzalez J."/>
            <person name="Henrissat B."/>
            <person name="Kuo A."/>
            <person name="Liang C."/>
            <person name="Lipzen A."/>
            <person name="Lutzoni F."/>
            <person name="Magnuson J."/>
            <person name="Mondo S."/>
            <person name="Nolan M."/>
            <person name="Ohm R."/>
            <person name="Pangilinan J."/>
            <person name="Park H.-J."/>
            <person name="Ramirez L."/>
            <person name="Alfaro M."/>
            <person name="Sun H."/>
            <person name="Tritt A."/>
            <person name="Yoshinaga Y."/>
            <person name="Zwiers L.-H."/>
            <person name="Turgeon B."/>
            <person name="Goodwin S."/>
            <person name="Spatafora J."/>
            <person name="Crous P."/>
            <person name="Grigoriev I."/>
        </authorList>
    </citation>
    <scope>NUCLEOTIDE SEQUENCE</scope>
    <source>
        <strain evidence="2 4">CBS 304.34</strain>
    </source>
</reference>
<evidence type="ECO:0000313" key="3">
    <source>
        <dbReference type="Proteomes" id="UP000504636"/>
    </source>
</evidence>
<dbReference type="AlphaFoldDB" id="A0A6A6YMY4"/>
<dbReference type="GeneID" id="54468957"/>
<feature type="domain" description="DUF7709" evidence="1">
    <location>
        <begin position="9"/>
        <end position="96"/>
    </location>
</feature>
<proteinExistence type="predicted"/>
<gene>
    <name evidence="2 4" type="ORF">BDZ99DRAFT_571203</name>
</gene>
<keyword evidence="3" id="KW-1185">Reference proteome</keyword>
<name>A0A6A6YMY4_9PEZI</name>
<protein>
    <recommendedName>
        <fullName evidence="1">DUF7709 domain-containing protein</fullName>
    </recommendedName>
</protein>
<evidence type="ECO:0000259" key="1">
    <source>
        <dbReference type="Pfam" id="PF24813"/>
    </source>
</evidence>
<accession>A0A6A6YMY4</accession>
<reference evidence="4" key="2">
    <citation type="submission" date="2020-04" db="EMBL/GenBank/DDBJ databases">
        <authorList>
            <consortium name="NCBI Genome Project"/>
        </authorList>
    </citation>
    <scope>NUCLEOTIDE SEQUENCE</scope>
    <source>
        <strain evidence="4">CBS 304.34</strain>
    </source>
</reference>
<dbReference type="OrthoDB" id="2359405at2759"/>
<dbReference type="Proteomes" id="UP000504636">
    <property type="component" value="Unplaced"/>
</dbReference>
<reference evidence="4" key="3">
    <citation type="submission" date="2025-04" db="UniProtKB">
        <authorList>
            <consortium name="RefSeq"/>
        </authorList>
    </citation>
    <scope>IDENTIFICATION</scope>
    <source>
        <strain evidence="4">CBS 304.34</strain>
    </source>
</reference>
<sequence length="98" mass="10449">MSSSNEVASLASSNSKTLGASFPVITLPSGIKVPTGTVDSNKTKEDEEELKGLAEQMKAALPVLKKVGMFDLFTPDEWVQGKSPGRKLVGEEAKKLEL</sequence>
<organism evidence="2">
    <name type="scientific">Mytilinidion resinicola</name>
    <dbReference type="NCBI Taxonomy" id="574789"/>
    <lineage>
        <taxon>Eukaryota</taxon>
        <taxon>Fungi</taxon>
        <taxon>Dikarya</taxon>
        <taxon>Ascomycota</taxon>
        <taxon>Pezizomycotina</taxon>
        <taxon>Dothideomycetes</taxon>
        <taxon>Pleosporomycetidae</taxon>
        <taxon>Mytilinidiales</taxon>
        <taxon>Mytilinidiaceae</taxon>
        <taxon>Mytilinidion</taxon>
    </lineage>
</organism>
<evidence type="ECO:0000313" key="2">
    <source>
        <dbReference type="EMBL" id="KAF2809364.1"/>
    </source>
</evidence>
<evidence type="ECO:0000313" key="4">
    <source>
        <dbReference type="RefSeq" id="XP_033576328.1"/>
    </source>
</evidence>